<reference evidence="1" key="1">
    <citation type="submission" date="2018-05" db="EMBL/GenBank/DDBJ databases">
        <authorList>
            <person name="Lanie J.A."/>
            <person name="Ng W.-L."/>
            <person name="Kazmierczak K.M."/>
            <person name="Andrzejewski T.M."/>
            <person name="Davidsen T.M."/>
            <person name="Wayne K.J."/>
            <person name="Tettelin H."/>
            <person name="Glass J.I."/>
            <person name="Rusch D."/>
            <person name="Podicherti R."/>
            <person name="Tsui H.-C.T."/>
            <person name="Winkler M.E."/>
        </authorList>
    </citation>
    <scope>NUCLEOTIDE SEQUENCE</scope>
</reference>
<name>A0A382H6Y4_9ZZZZ</name>
<evidence type="ECO:0008006" key="2">
    <source>
        <dbReference type="Google" id="ProtNLM"/>
    </source>
</evidence>
<proteinExistence type="predicted"/>
<sequence>MSKYLNRLPKDSHISCYRCKDEIYVGDHVFAKSRQSPLTARKNYANNGHPMPPKIYHIACATEVHLV</sequence>
<dbReference type="EMBL" id="UINC01059492">
    <property type="protein sequence ID" value="SVB82962.1"/>
    <property type="molecule type" value="Genomic_DNA"/>
</dbReference>
<accession>A0A382H6Y4</accession>
<organism evidence="1">
    <name type="scientific">marine metagenome</name>
    <dbReference type="NCBI Taxonomy" id="408172"/>
    <lineage>
        <taxon>unclassified sequences</taxon>
        <taxon>metagenomes</taxon>
        <taxon>ecological metagenomes</taxon>
    </lineage>
</organism>
<evidence type="ECO:0000313" key="1">
    <source>
        <dbReference type="EMBL" id="SVB82962.1"/>
    </source>
</evidence>
<protein>
    <recommendedName>
        <fullName evidence="2">PARP-type domain-containing protein</fullName>
    </recommendedName>
</protein>
<gene>
    <name evidence="1" type="ORF">METZ01_LOCUS235816</name>
</gene>
<dbReference type="AlphaFoldDB" id="A0A382H6Y4"/>